<proteinExistence type="predicted"/>
<dbReference type="InterPro" id="IPR040404">
    <property type="entry name" value="Phylloplanin-like"/>
</dbReference>
<dbReference type="PANTHER" id="PTHR34458">
    <property type="entry name" value="POLLEN OLE E 1 ALLERGEN AND EXTENSIN FAMILY PROTEIN-RELATED"/>
    <property type="match status" value="1"/>
</dbReference>
<dbReference type="EMBL" id="OZ075126">
    <property type="protein sequence ID" value="CAL4939308.1"/>
    <property type="molecule type" value="Genomic_DNA"/>
</dbReference>
<keyword evidence="1" id="KW-0732">Signal</keyword>
<dbReference type="PANTHER" id="PTHR34458:SF5">
    <property type="entry name" value="POLLEN OLE E 1 ALLERGEN AND EXTENSIN FAMILY PROTEIN"/>
    <property type="match status" value="1"/>
</dbReference>
<evidence type="ECO:0000256" key="1">
    <source>
        <dbReference type="SAM" id="SignalP"/>
    </source>
</evidence>
<dbReference type="Proteomes" id="UP001497457">
    <property type="component" value="Chromosome 16b"/>
</dbReference>
<feature type="signal peptide" evidence="1">
    <location>
        <begin position="1"/>
        <end position="21"/>
    </location>
</feature>
<gene>
    <name evidence="2" type="ORF">URODEC1_LOCUS31840</name>
</gene>
<accession>A0ABC8YB78</accession>
<organism evidence="2 3">
    <name type="scientific">Urochloa decumbens</name>
    <dbReference type="NCBI Taxonomy" id="240449"/>
    <lineage>
        <taxon>Eukaryota</taxon>
        <taxon>Viridiplantae</taxon>
        <taxon>Streptophyta</taxon>
        <taxon>Embryophyta</taxon>
        <taxon>Tracheophyta</taxon>
        <taxon>Spermatophyta</taxon>
        <taxon>Magnoliopsida</taxon>
        <taxon>Liliopsida</taxon>
        <taxon>Poales</taxon>
        <taxon>Poaceae</taxon>
        <taxon>PACMAD clade</taxon>
        <taxon>Panicoideae</taxon>
        <taxon>Panicodae</taxon>
        <taxon>Paniceae</taxon>
        <taxon>Melinidinae</taxon>
        <taxon>Urochloa</taxon>
    </lineage>
</organism>
<keyword evidence="3" id="KW-1185">Reference proteome</keyword>
<evidence type="ECO:0000313" key="3">
    <source>
        <dbReference type="Proteomes" id="UP001497457"/>
    </source>
</evidence>
<dbReference type="AlphaFoldDB" id="A0ABC8YB78"/>
<evidence type="ECO:0000313" key="2">
    <source>
        <dbReference type="EMBL" id="CAL4939308.1"/>
    </source>
</evidence>
<name>A0ABC8YB78_9POAL</name>
<feature type="chain" id="PRO_5044850344" evidence="1">
    <location>
        <begin position="22"/>
        <end position="175"/>
    </location>
</feature>
<sequence>MAPAKSLFLLAALLFIAAGGGQVRCGAAAVTPSATVSGVVPCSAGNDINAAEVPPFPNAVLQAVCANNVVANTTAGVDGTFTMNLGPIDQDLVGPVLEPMLNNQCSLAVTTPLANCNASLADAKGTLTAPLQLQSSPTHGLVGGLVGGVPLFGGILGGLLGGTAEISARPFSSEV</sequence>
<reference evidence="2" key="1">
    <citation type="submission" date="2024-10" db="EMBL/GenBank/DDBJ databases">
        <authorList>
            <person name="Ryan C."/>
        </authorList>
    </citation>
    <scope>NUCLEOTIDE SEQUENCE [LARGE SCALE GENOMIC DNA]</scope>
</reference>
<protein>
    <submittedName>
        <fullName evidence="2">Uncharacterized protein</fullName>
    </submittedName>
</protein>